<dbReference type="EMBL" id="BAAATZ010000030">
    <property type="protein sequence ID" value="GAA2735661.1"/>
    <property type="molecule type" value="Genomic_DNA"/>
</dbReference>
<feature type="domain" description="ANTAR" evidence="3">
    <location>
        <begin position="28"/>
        <end position="89"/>
    </location>
</feature>
<feature type="domain" description="PAC" evidence="2">
    <location>
        <begin position="480"/>
        <end position="532"/>
    </location>
</feature>
<dbReference type="InterPro" id="IPR001932">
    <property type="entry name" value="PPM-type_phosphatase-like_dom"/>
</dbReference>
<dbReference type="PANTHER" id="PTHR43156:SF2">
    <property type="entry name" value="STAGE II SPORULATION PROTEIN E"/>
    <property type="match status" value="1"/>
</dbReference>
<reference evidence="5" key="1">
    <citation type="journal article" date="2019" name="Int. J. Syst. Evol. Microbiol.">
        <title>The Global Catalogue of Microorganisms (GCM) 10K type strain sequencing project: providing services to taxonomists for standard genome sequencing and annotation.</title>
        <authorList>
            <consortium name="The Broad Institute Genomics Platform"/>
            <consortium name="The Broad Institute Genome Sequencing Center for Infectious Disease"/>
            <person name="Wu L."/>
            <person name="Ma J."/>
        </authorList>
    </citation>
    <scope>NUCLEOTIDE SEQUENCE [LARGE SCALE GENOMIC DNA]</scope>
    <source>
        <strain evidence="5">JCM 8201</strain>
    </source>
</reference>
<proteinExistence type="predicted"/>
<organism evidence="4 5">
    <name type="scientific">Actinocorallia aurantiaca</name>
    <dbReference type="NCBI Taxonomy" id="46204"/>
    <lineage>
        <taxon>Bacteria</taxon>
        <taxon>Bacillati</taxon>
        <taxon>Actinomycetota</taxon>
        <taxon>Actinomycetes</taxon>
        <taxon>Streptosporangiales</taxon>
        <taxon>Thermomonosporaceae</taxon>
        <taxon>Actinocorallia</taxon>
    </lineage>
</organism>
<dbReference type="PROSITE" id="PS50921">
    <property type="entry name" value="ANTAR"/>
    <property type="match status" value="1"/>
</dbReference>
<dbReference type="SUPFAM" id="SSF55785">
    <property type="entry name" value="PYP-like sensor domain (PAS domain)"/>
    <property type="match status" value="1"/>
</dbReference>
<dbReference type="SMART" id="SM00331">
    <property type="entry name" value="PP2C_SIG"/>
    <property type="match status" value="1"/>
</dbReference>
<dbReference type="SUPFAM" id="SSF81606">
    <property type="entry name" value="PP2C-like"/>
    <property type="match status" value="1"/>
</dbReference>
<evidence type="ECO:0000256" key="1">
    <source>
        <dbReference type="ARBA" id="ARBA00022801"/>
    </source>
</evidence>
<evidence type="ECO:0000313" key="5">
    <source>
        <dbReference type="Proteomes" id="UP001501842"/>
    </source>
</evidence>
<keyword evidence="1" id="KW-0378">Hydrolase</keyword>
<evidence type="ECO:0000259" key="3">
    <source>
        <dbReference type="PROSITE" id="PS50921"/>
    </source>
</evidence>
<dbReference type="RefSeq" id="WP_344455584.1">
    <property type="nucleotide sequence ID" value="NZ_BAAATZ010000030.1"/>
</dbReference>
<dbReference type="Proteomes" id="UP001501842">
    <property type="component" value="Unassembled WGS sequence"/>
</dbReference>
<dbReference type="Gene3D" id="3.30.450.40">
    <property type="match status" value="1"/>
</dbReference>
<dbReference type="Pfam" id="PF13185">
    <property type="entry name" value="GAF_2"/>
    <property type="match status" value="1"/>
</dbReference>
<dbReference type="PANTHER" id="PTHR43156">
    <property type="entry name" value="STAGE II SPORULATION PROTEIN E-RELATED"/>
    <property type="match status" value="1"/>
</dbReference>
<evidence type="ECO:0000313" key="4">
    <source>
        <dbReference type="EMBL" id="GAA2735661.1"/>
    </source>
</evidence>
<dbReference type="PROSITE" id="PS50113">
    <property type="entry name" value="PAC"/>
    <property type="match status" value="1"/>
</dbReference>
<dbReference type="InterPro" id="IPR036457">
    <property type="entry name" value="PPM-type-like_dom_sf"/>
</dbReference>
<comment type="caution">
    <text evidence="4">The sequence shown here is derived from an EMBL/GenBank/DDBJ whole genome shotgun (WGS) entry which is preliminary data.</text>
</comment>
<dbReference type="Pfam" id="PF08447">
    <property type="entry name" value="PAS_3"/>
    <property type="match status" value="1"/>
</dbReference>
<dbReference type="SUPFAM" id="SSF55781">
    <property type="entry name" value="GAF domain-like"/>
    <property type="match status" value="1"/>
</dbReference>
<keyword evidence="5" id="KW-1185">Reference proteome</keyword>
<dbReference type="InterPro" id="IPR003018">
    <property type="entry name" value="GAF"/>
</dbReference>
<accession>A0ABP6H539</accession>
<dbReference type="SMART" id="SM01012">
    <property type="entry name" value="ANTAR"/>
    <property type="match status" value="1"/>
</dbReference>
<protein>
    <submittedName>
        <fullName evidence="4">SpoIIE family protein phosphatase</fullName>
    </submittedName>
</protein>
<name>A0ABP6H539_9ACTN</name>
<dbReference type="InterPro" id="IPR000014">
    <property type="entry name" value="PAS"/>
</dbReference>
<dbReference type="Gene3D" id="3.30.450.20">
    <property type="entry name" value="PAS domain"/>
    <property type="match status" value="1"/>
</dbReference>
<dbReference type="InterPro" id="IPR000700">
    <property type="entry name" value="PAS-assoc_C"/>
</dbReference>
<dbReference type="InterPro" id="IPR029016">
    <property type="entry name" value="GAF-like_dom_sf"/>
</dbReference>
<dbReference type="Pfam" id="PF03861">
    <property type="entry name" value="ANTAR"/>
    <property type="match status" value="1"/>
</dbReference>
<dbReference type="CDD" id="cd00130">
    <property type="entry name" value="PAS"/>
    <property type="match status" value="1"/>
</dbReference>
<dbReference type="Gene3D" id="3.60.40.10">
    <property type="entry name" value="PPM-type phosphatase domain"/>
    <property type="match status" value="1"/>
</dbReference>
<dbReference type="Pfam" id="PF07228">
    <property type="entry name" value="SpoIIE"/>
    <property type="match status" value="1"/>
</dbReference>
<evidence type="ECO:0000259" key="2">
    <source>
        <dbReference type="PROSITE" id="PS50113"/>
    </source>
</evidence>
<dbReference type="InterPro" id="IPR013655">
    <property type="entry name" value="PAS_fold_3"/>
</dbReference>
<dbReference type="InterPro" id="IPR005561">
    <property type="entry name" value="ANTAR"/>
</dbReference>
<dbReference type="InterPro" id="IPR035965">
    <property type="entry name" value="PAS-like_dom_sf"/>
</dbReference>
<sequence length="781" mass="84167">MTANVPAVRPDLGRPPVDEAVGRLAATVERLRREVREAQNSAGGRALIELAAGVLADRLDCGLAAAHQQLEELARRAGGTPLEIAADIVGQAAENELSAVTRAFLAQTEEAAEEAASEDRLKAAENAALAADDTQSMAVSLLEYALAPLEASAVAVWAADADGSLRLAGSAGFTPAEARRWRHVPPAVTTLARQALTDRRPVWLLGERRHPPSIGQAELPRGSRVAVPAGTGGRLLGVLEICWPRPLEHQPPAVHRQLESLAELCAYTLDHRPETEPEEVSPLAEFADAVLDSAMVLKPVVAEDEVVDFVIHHLNPPFTDMAGRPRSAIVGTRFLESYPMSARAGGLFERLVYVYATGDSLRQVGDHVIVRVEDLTFSGPATYSVLRQGGDLLVMWRMHDESTRLAELLQHAQRLGRIGGFEENLVTGEIIWNDHLFELHGLAPESGPLSLAELPARAHPDDAAAVSSFLRALLDHGHPAAAAFRLQRQDGSYRHMRISAEPVLDGGVRPVAIRGAYQDVSSQHWTEIALEATRDELSHTQEQAAEQARLTLRLQHAIMPPSQRPLETPQLRVGVRYRPAGNQALVGGDWYDVLTLPNGKVLVSIGDVAGHGIQSATDMVVLRNALRGLSATGAGPGQLLYWLNNVTVHLTDNVTATAVCGVFDPEDGLLRWARAGHPLPILLRDGKAEPLPEVDGVVLGVLPDLEFSEGVVPLVPGDRILLYTDGLIERRDSSVEEALHHLLSIAAARDSELDPQLDDLLRHGASDTEDDTCVVALEVKG</sequence>
<dbReference type="InterPro" id="IPR052016">
    <property type="entry name" value="Bact_Sigma-Reg"/>
</dbReference>
<gene>
    <name evidence="4" type="ORF">GCM10010439_60950</name>
</gene>